<sequence>MGCPQGSVLEHMLCNLLLSDIFRLPLPGGCKLIAYADDVTAVIEGENRTELEKKGNALLSFLVEWGRRNRLAFSPTKSATMTIKIRFQLAQMMKTDGISIAVVTYDKDLLLSFELKHIGLQLHARTVLARILTADLEVVRHGEVDRERIGKIKREIMALYTKASEDMYDI</sequence>
<dbReference type="EMBL" id="BGZK01000965">
    <property type="protein sequence ID" value="GBP66709.1"/>
    <property type="molecule type" value="Genomic_DNA"/>
</dbReference>
<dbReference type="PROSITE" id="PS50878">
    <property type="entry name" value="RT_POL"/>
    <property type="match status" value="1"/>
</dbReference>
<evidence type="ECO:0000259" key="1">
    <source>
        <dbReference type="PROSITE" id="PS50878"/>
    </source>
</evidence>
<organism evidence="2 3">
    <name type="scientific">Eumeta variegata</name>
    <name type="common">Bagworm moth</name>
    <name type="synonym">Eumeta japonica</name>
    <dbReference type="NCBI Taxonomy" id="151549"/>
    <lineage>
        <taxon>Eukaryota</taxon>
        <taxon>Metazoa</taxon>
        <taxon>Ecdysozoa</taxon>
        <taxon>Arthropoda</taxon>
        <taxon>Hexapoda</taxon>
        <taxon>Insecta</taxon>
        <taxon>Pterygota</taxon>
        <taxon>Neoptera</taxon>
        <taxon>Endopterygota</taxon>
        <taxon>Lepidoptera</taxon>
        <taxon>Glossata</taxon>
        <taxon>Ditrysia</taxon>
        <taxon>Tineoidea</taxon>
        <taxon>Psychidae</taxon>
        <taxon>Oiketicinae</taxon>
        <taxon>Eumeta</taxon>
    </lineage>
</organism>
<comment type="caution">
    <text evidence="2">The sequence shown here is derived from an EMBL/GenBank/DDBJ whole genome shotgun (WGS) entry which is preliminary data.</text>
</comment>
<evidence type="ECO:0000313" key="2">
    <source>
        <dbReference type="EMBL" id="GBP66709.1"/>
    </source>
</evidence>
<dbReference type="InterPro" id="IPR000477">
    <property type="entry name" value="RT_dom"/>
</dbReference>
<reference evidence="2 3" key="1">
    <citation type="journal article" date="2019" name="Commun. Biol.">
        <title>The bagworm genome reveals a unique fibroin gene that provides high tensile strength.</title>
        <authorList>
            <person name="Kono N."/>
            <person name="Nakamura H."/>
            <person name="Ohtoshi R."/>
            <person name="Tomita M."/>
            <person name="Numata K."/>
            <person name="Arakawa K."/>
        </authorList>
    </citation>
    <scope>NUCLEOTIDE SEQUENCE [LARGE SCALE GENOMIC DNA]</scope>
</reference>
<proteinExistence type="predicted"/>
<keyword evidence="3" id="KW-1185">Reference proteome</keyword>
<dbReference type="Pfam" id="PF00078">
    <property type="entry name" value="RVT_1"/>
    <property type="match status" value="1"/>
</dbReference>
<dbReference type="OrthoDB" id="7382669at2759"/>
<evidence type="ECO:0000313" key="3">
    <source>
        <dbReference type="Proteomes" id="UP000299102"/>
    </source>
</evidence>
<feature type="domain" description="Reverse transcriptase" evidence="1">
    <location>
        <begin position="1"/>
        <end position="100"/>
    </location>
</feature>
<accession>A0A4C1XWT3</accession>
<dbReference type="AlphaFoldDB" id="A0A4C1XWT3"/>
<name>A0A4C1XWT3_EUMVA</name>
<dbReference type="Proteomes" id="UP000299102">
    <property type="component" value="Unassembled WGS sequence"/>
</dbReference>
<protein>
    <submittedName>
        <fullName evidence="2">115 kDa protein in type-1 retrotransposable element R1DM</fullName>
    </submittedName>
</protein>
<gene>
    <name evidence="2" type="ORF">EVAR_50088_1</name>
</gene>